<name>A0A6V8K2R0_9ACTN</name>
<dbReference type="AlphaFoldDB" id="A0A6V8K2R0"/>
<protein>
    <submittedName>
        <fullName evidence="1">Uncharacterized protein</fullName>
    </submittedName>
</protein>
<comment type="caution">
    <text evidence="1">The sequence shown here is derived from an EMBL/GenBank/DDBJ whole genome shotgun (WGS) entry which is preliminary data.</text>
</comment>
<keyword evidence="2" id="KW-1185">Reference proteome</keyword>
<evidence type="ECO:0000313" key="1">
    <source>
        <dbReference type="EMBL" id="GFJ76459.1"/>
    </source>
</evidence>
<sequence length="108" mass="11794">MTTDQSSGRREFYAAVALTDLPMPERVTFEPGHVRLVFDTLAAGSDWAHAYGVDLTNWRDDDAVKSCGYGIFAGWRICLLARGPLPVAEPPVADATRAELEALTREVA</sequence>
<dbReference type="RefSeq" id="WP_173053363.1">
    <property type="nucleotide sequence ID" value="NZ_BAABGO010000050.1"/>
</dbReference>
<evidence type="ECO:0000313" key="2">
    <source>
        <dbReference type="Proteomes" id="UP000482800"/>
    </source>
</evidence>
<dbReference type="EMBL" id="BLPF01000001">
    <property type="protein sequence ID" value="GFJ76459.1"/>
    <property type="molecule type" value="Genomic_DNA"/>
</dbReference>
<accession>A0A6V8K2R0</accession>
<reference evidence="1 2" key="1">
    <citation type="submission" date="2020-03" db="EMBL/GenBank/DDBJ databases">
        <title>Whole genome shotgun sequence of Phytohabitans houttuyneae NBRC 108639.</title>
        <authorList>
            <person name="Komaki H."/>
            <person name="Tamura T."/>
        </authorList>
    </citation>
    <scope>NUCLEOTIDE SEQUENCE [LARGE SCALE GENOMIC DNA]</scope>
    <source>
        <strain evidence="1 2">NBRC 108639</strain>
    </source>
</reference>
<gene>
    <name evidence="1" type="ORF">Phou_006390</name>
</gene>
<reference evidence="1 2" key="2">
    <citation type="submission" date="2020-03" db="EMBL/GenBank/DDBJ databases">
        <authorList>
            <person name="Ichikawa N."/>
            <person name="Kimura A."/>
            <person name="Kitahashi Y."/>
            <person name="Uohara A."/>
        </authorList>
    </citation>
    <scope>NUCLEOTIDE SEQUENCE [LARGE SCALE GENOMIC DNA]</scope>
    <source>
        <strain evidence="1 2">NBRC 108639</strain>
    </source>
</reference>
<organism evidence="1 2">
    <name type="scientific">Phytohabitans houttuyneae</name>
    <dbReference type="NCBI Taxonomy" id="1076126"/>
    <lineage>
        <taxon>Bacteria</taxon>
        <taxon>Bacillati</taxon>
        <taxon>Actinomycetota</taxon>
        <taxon>Actinomycetes</taxon>
        <taxon>Micromonosporales</taxon>
        <taxon>Micromonosporaceae</taxon>
    </lineage>
</organism>
<dbReference type="Proteomes" id="UP000482800">
    <property type="component" value="Unassembled WGS sequence"/>
</dbReference>
<proteinExistence type="predicted"/>